<dbReference type="GO" id="GO:0006886">
    <property type="term" value="P:intracellular protein transport"/>
    <property type="evidence" value="ECO:0007669"/>
    <property type="project" value="UniProtKB-UniRule"/>
</dbReference>
<dbReference type="InterPro" id="IPR028565">
    <property type="entry name" value="MHD"/>
</dbReference>
<reference evidence="8" key="1">
    <citation type="journal article" date="2022" name="New Phytol.">
        <title>Evolutionary transition to the ectomycorrhizal habit in the genomes of a hyperdiverse lineage of mushroom-forming fungi.</title>
        <authorList>
            <person name="Looney B."/>
            <person name="Miyauchi S."/>
            <person name="Morin E."/>
            <person name="Drula E."/>
            <person name="Courty P.E."/>
            <person name="Kohler A."/>
            <person name="Kuo A."/>
            <person name="LaButti K."/>
            <person name="Pangilinan J."/>
            <person name="Lipzen A."/>
            <person name="Riley R."/>
            <person name="Andreopoulos W."/>
            <person name="He G."/>
            <person name="Johnson J."/>
            <person name="Nolan M."/>
            <person name="Tritt A."/>
            <person name="Barry K.W."/>
            <person name="Grigoriev I.V."/>
            <person name="Nagy L.G."/>
            <person name="Hibbett D."/>
            <person name="Henrissat B."/>
            <person name="Matheny P.B."/>
            <person name="Labbe J."/>
            <person name="Martin F.M."/>
        </authorList>
    </citation>
    <scope>NUCLEOTIDE SEQUENCE</scope>
    <source>
        <strain evidence="8">BPL690</strain>
    </source>
</reference>
<dbReference type="AlphaFoldDB" id="A0AAD4M1D1"/>
<keyword evidence="3 5" id="KW-0653">Protein transport</keyword>
<evidence type="ECO:0000256" key="5">
    <source>
        <dbReference type="PIRNR" id="PIRNR005992"/>
    </source>
</evidence>
<comment type="subcellular location">
    <subcellularLocation>
        <location evidence="1">Endomembrane system</location>
    </subcellularLocation>
</comment>
<feature type="compositionally biased region" description="Polar residues" evidence="6">
    <location>
        <begin position="375"/>
        <end position="394"/>
    </location>
</feature>
<accession>A0AAD4M1D1</accession>
<dbReference type="InterPro" id="IPR036168">
    <property type="entry name" value="AP2_Mu_C_sf"/>
</dbReference>
<dbReference type="PANTHER" id="PTHR10529">
    <property type="entry name" value="AP COMPLEX SUBUNIT MU"/>
    <property type="match status" value="1"/>
</dbReference>
<comment type="caution">
    <text evidence="8">The sequence shown here is derived from an EMBL/GenBank/DDBJ whole genome shotgun (WGS) entry which is preliminary data.</text>
</comment>
<dbReference type="PROSITE" id="PS51072">
    <property type="entry name" value="MHD"/>
    <property type="match status" value="1"/>
</dbReference>
<feature type="region of interest" description="Disordered" evidence="6">
    <location>
        <begin position="370"/>
        <end position="397"/>
    </location>
</feature>
<dbReference type="SUPFAM" id="SSF64356">
    <property type="entry name" value="SNARE-like"/>
    <property type="match status" value="1"/>
</dbReference>
<keyword evidence="2 5" id="KW-0813">Transport</keyword>
<evidence type="ECO:0000256" key="3">
    <source>
        <dbReference type="ARBA" id="ARBA00022927"/>
    </source>
</evidence>
<dbReference type="InterPro" id="IPR001392">
    <property type="entry name" value="Clathrin_mu"/>
</dbReference>
<dbReference type="PROSITE" id="PS00991">
    <property type="entry name" value="CLAT_ADAPTOR_M_2"/>
    <property type="match status" value="1"/>
</dbReference>
<feature type="domain" description="MHD" evidence="7">
    <location>
        <begin position="188"/>
        <end position="451"/>
    </location>
</feature>
<protein>
    <submittedName>
        <fullName evidence="8">Mu homology domain-containing protein</fullName>
    </submittedName>
</protein>
<proteinExistence type="inferred from homology"/>
<dbReference type="PRINTS" id="PR00314">
    <property type="entry name" value="CLATHRINADPT"/>
</dbReference>
<dbReference type="Proteomes" id="UP001203297">
    <property type="component" value="Unassembled WGS sequence"/>
</dbReference>
<evidence type="ECO:0000256" key="1">
    <source>
        <dbReference type="ARBA" id="ARBA00004308"/>
    </source>
</evidence>
<dbReference type="SUPFAM" id="SSF49447">
    <property type="entry name" value="Second domain of Mu2 adaptin subunit (ap50) of ap2 adaptor"/>
    <property type="match status" value="1"/>
</dbReference>
<evidence type="ECO:0000256" key="6">
    <source>
        <dbReference type="SAM" id="MobiDB-lite"/>
    </source>
</evidence>
<evidence type="ECO:0000256" key="4">
    <source>
        <dbReference type="ARBA" id="ARBA00023136"/>
    </source>
</evidence>
<dbReference type="Pfam" id="PF00928">
    <property type="entry name" value="Adap_comp_sub"/>
    <property type="match status" value="1"/>
</dbReference>
<dbReference type="CDD" id="cd09252">
    <property type="entry name" value="AP-3_Mu3_Cterm"/>
    <property type="match status" value="1"/>
</dbReference>
<comment type="similarity">
    <text evidence="5">Belongs to the adaptor complexes medium subunit family.</text>
</comment>
<keyword evidence="4" id="KW-0472">Membrane</keyword>
<evidence type="ECO:0000259" key="7">
    <source>
        <dbReference type="PROSITE" id="PS51072"/>
    </source>
</evidence>
<dbReference type="EMBL" id="WTXG01000052">
    <property type="protein sequence ID" value="KAI0296057.1"/>
    <property type="molecule type" value="Genomic_DNA"/>
</dbReference>
<dbReference type="InterPro" id="IPR011012">
    <property type="entry name" value="Longin-like_dom_sf"/>
</dbReference>
<dbReference type="CDD" id="cd14837">
    <property type="entry name" value="AP3_Mu_N"/>
    <property type="match status" value="1"/>
</dbReference>
<dbReference type="Gene3D" id="3.30.450.60">
    <property type="match status" value="1"/>
</dbReference>
<sequence>MAIDGLIILDSANFRPIVQTSFRSFSTAYPLLHIDAYNAALAKAERPEDIDPVLFVPLPDAPTACCHLQHLSLIFLCPISGNLDPLYAFAFIRTFLDILIEYFGDVTAPTLRDNFDIVHQLLEETLDAGGHPLTTSPNALRDIVLPPSLITKILSVTGVSGLSGPTTTGLSAFSSPIPWRKAGLRYNNNEIYFDIIETLDAVVNKSAAIITSSVLGKINVNCKLSGTPDLLLTLTNPHTITEPSFHSCVRLSRFAQSKTLSFIPPDGRFTLMEYRFDPSASKPGAAPALTAAAASQLQVQVPFTLRSALFVTDHGGTFELTFSPRASALDDVVIELYLGAGASSATCSASTGGGGWTYLPAQNTLRWSLPPTTRGGRSTANNNNTLQGTFTSSEARPRPARAAQISFALPPGALLAARLDASSGGWSGKAGDATFVCFLRGGQRLGTMERMEARDFGITTSLSTE</sequence>
<keyword evidence="9" id="KW-1185">Reference proteome</keyword>
<dbReference type="InterPro" id="IPR018240">
    <property type="entry name" value="Clathrin_mu_CS"/>
</dbReference>
<dbReference type="GO" id="GO:0030131">
    <property type="term" value="C:clathrin adaptor complex"/>
    <property type="evidence" value="ECO:0007669"/>
    <property type="project" value="UniProtKB-UniRule"/>
</dbReference>
<evidence type="ECO:0000313" key="8">
    <source>
        <dbReference type="EMBL" id="KAI0296057.1"/>
    </source>
</evidence>
<dbReference type="GO" id="GO:0016192">
    <property type="term" value="P:vesicle-mediated transport"/>
    <property type="evidence" value="ECO:0007669"/>
    <property type="project" value="InterPro"/>
</dbReference>
<dbReference type="GO" id="GO:0012505">
    <property type="term" value="C:endomembrane system"/>
    <property type="evidence" value="ECO:0007669"/>
    <property type="project" value="UniProtKB-SubCell"/>
</dbReference>
<dbReference type="PIRSF" id="PIRSF005992">
    <property type="entry name" value="Clathrin_mu"/>
    <property type="match status" value="1"/>
</dbReference>
<dbReference type="Gene3D" id="2.60.40.1170">
    <property type="entry name" value="Mu homology domain, subdomain B"/>
    <property type="match status" value="2"/>
</dbReference>
<gene>
    <name evidence="8" type="ORF">B0F90DRAFT_1919158</name>
</gene>
<evidence type="ECO:0000313" key="9">
    <source>
        <dbReference type="Proteomes" id="UP001203297"/>
    </source>
</evidence>
<organism evidence="8 9">
    <name type="scientific">Multifurca ochricompacta</name>
    <dbReference type="NCBI Taxonomy" id="376703"/>
    <lineage>
        <taxon>Eukaryota</taxon>
        <taxon>Fungi</taxon>
        <taxon>Dikarya</taxon>
        <taxon>Basidiomycota</taxon>
        <taxon>Agaricomycotina</taxon>
        <taxon>Agaricomycetes</taxon>
        <taxon>Russulales</taxon>
        <taxon>Russulaceae</taxon>
        <taxon>Multifurca</taxon>
    </lineage>
</organism>
<dbReference type="PROSITE" id="PS00990">
    <property type="entry name" value="CLAT_ADAPTOR_M_1"/>
    <property type="match status" value="1"/>
</dbReference>
<dbReference type="InterPro" id="IPR050431">
    <property type="entry name" value="Adaptor_comp_med_subunit"/>
</dbReference>
<evidence type="ECO:0000256" key="2">
    <source>
        <dbReference type="ARBA" id="ARBA00022448"/>
    </source>
</evidence>
<name>A0AAD4M1D1_9AGAM</name>